<dbReference type="Proteomes" id="UP000030764">
    <property type="component" value="Unassembled WGS sequence"/>
</dbReference>
<keyword evidence="4" id="KW-1185">Reference proteome</keyword>
<protein>
    <submittedName>
        <fullName evidence="2">Uncharacterized protein</fullName>
    </submittedName>
</protein>
<dbReference type="EMBL" id="KL367520">
    <property type="protein sequence ID" value="KFD66897.1"/>
    <property type="molecule type" value="Genomic_DNA"/>
</dbReference>
<feature type="compositionally biased region" description="Polar residues" evidence="1">
    <location>
        <begin position="152"/>
        <end position="164"/>
    </location>
</feature>
<evidence type="ECO:0000313" key="4">
    <source>
        <dbReference type="Proteomes" id="UP000030764"/>
    </source>
</evidence>
<sequence length="171" mass="18863">MNRTLLRLFRSAMSGCALPRAAWAELTRTAAYQVLESRDCVFVEKITPPQRSSSTEEGNHINFVSPRANSDADVTSKAHEEIGNEPEPPAKDQEGKNESEPIMTCRSAPNGREVLSNERHGPRSHPMTLRSHKAAVQERHQVFLDGFACTELNASEPTSYQEATSGPEASE</sequence>
<dbReference type="AlphaFoldDB" id="A0A085MHK2"/>
<feature type="region of interest" description="Disordered" evidence="1">
    <location>
        <begin position="152"/>
        <end position="171"/>
    </location>
</feature>
<name>A0A085MHK2_9BILA</name>
<reference evidence="2 4" key="1">
    <citation type="journal article" date="2014" name="Nat. Genet.">
        <title>Genome and transcriptome of the porcine whipworm Trichuris suis.</title>
        <authorList>
            <person name="Jex A.R."/>
            <person name="Nejsum P."/>
            <person name="Schwarz E.M."/>
            <person name="Hu L."/>
            <person name="Young N.D."/>
            <person name="Hall R.S."/>
            <person name="Korhonen P.K."/>
            <person name="Liao S."/>
            <person name="Thamsborg S."/>
            <person name="Xia J."/>
            <person name="Xu P."/>
            <person name="Wang S."/>
            <person name="Scheerlinck J.P."/>
            <person name="Hofmann A."/>
            <person name="Sternberg P.W."/>
            <person name="Wang J."/>
            <person name="Gasser R.B."/>
        </authorList>
    </citation>
    <scope>NUCLEOTIDE SEQUENCE [LARGE SCALE GENOMIC DNA]</scope>
    <source>
        <strain evidence="3">DCEP-RM93F</strain>
        <strain evidence="2">DCEP-RM93M</strain>
    </source>
</reference>
<feature type="region of interest" description="Disordered" evidence="1">
    <location>
        <begin position="49"/>
        <end position="133"/>
    </location>
</feature>
<evidence type="ECO:0000313" key="2">
    <source>
        <dbReference type="EMBL" id="KFD56698.1"/>
    </source>
</evidence>
<dbReference type="Proteomes" id="UP000030758">
    <property type="component" value="Unassembled WGS sequence"/>
</dbReference>
<dbReference type="EMBL" id="KL363192">
    <property type="protein sequence ID" value="KFD56698.1"/>
    <property type="molecule type" value="Genomic_DNA"/>
</dbReference>
<accession>A0A085MHK2</accession>
<organism evidence="2 4">
    <name type="scientific">Trichuris suis</name>
    <name type="common">pig whipworm</name>
    <dbReference type="NCBI Taxonomy" id="68888"/>
    <lineage>
        <taxon>Eukaryota</taxon>
        <taxon>Metazoa</taxon>
        <taxon>Ecdysozoa</taxon>
        <taxon>Nematoda</taxon>
        <taxon>Enoplea</taxon>
        <taxon>Dorylaimia</taxon>
        <taxon>Trichinellida</taxon>
        <taxon>Trichuridae</taxon>
        <taxon>Trichuris</taxon>
    </lineage>
</organism>
<evidence type="ECO:0000256" key="1">
    <source>
        <dbReference type="SAM" id="MobiDB-lite"/>
    </source>
</evidence>
<gene>
    <name evidence="2" type="ORF">M513_02374</name>
    <name evidence="3" type="ORF">M514_02374</name>
</gene>
<feature type="compositionally biased region" description="Basic and acidic residues" evidence="1">
    <location>
        <begin position="74"/>
        <end position="99"/>
    </location>
</feature>
<proteinExistence type="predicted"/>
<evidence type="ECO:0000313" key="3">
    <source>
        <dbReference type="EMBL" id="KFD66897.1"/>
    </source>
</evidence>